<dbReference type="PANTHER" id="PTHR37813:SF1">
    <property type="entry name" value="FELS-2 PROPHAGE PROTEIN"/>
    <property type="match status" value="1"/>
</dbReference>
<dbReference type="PANTHER" id="PTHR37813">
    <property type="entry name" value="FELS-2 PROPHAGE PROTEIN"/>
    <property type="match status" value="1"/>
</dbReference>
<dbReference type="InterPro" id="IPR013491">
    <property type="entry name" value="Tape_meas_N"/>
</dbReference>
<sequence>MTVVGAGEVPISATFPGFRGAVISQTDAAASEAGGRFKAAFGRAVKGIAITVAAGVATASASIAAIGAKGLDRALNIQDAKAQLTGLGHDAQSVGTIMESALASVKGTAFGLDQSAQIAASSVAAGIRPGEDLTRVLKLTADSATIAKAPLSEMGSIINKVATNQRLTTETMQQFQDRGIPILQAVAAQMNITADEAADMVSRGEVDFATFQAALESSVGGAALSSGTTARGAFANIGAAFSRMGAMFVQPAVDGAPGLFTSIAGAVDRASAAIAPYAAAFADRLGPAIATVAAYIDTVDFGRVIAGAEGLYALVAGGDYSSKLREAFNLEEDSGFVTTVLNIRDALTGVYALIVQGDFTSALRRAFGLEEDSGFVTFVLGAREAVAGFFSSLSQGDLGGAASSIGASLSTLQPAFASLGESLPKIGQAMATVAATGVTVLVNVLAFLSDHVDTIIKFMPLIVAGLIAWKVGTALVFAAQQNLAVLQLRMLPLTTANTFARLAAARAELQLAAATGTSTAAQSGGILATVRGTAALVAQKVAMVATRGAMLVATAAQWAWNAALTANPIGIVVAAIAALVAGLVWFFTQTELGQAIWGEFTRFLGEAWANIVAVATNVWGSLASFFTDLWSGIVDVVTSVWNGIASFLQPVFDFIATLIRVYVETWINIILVLAAVLVTVWNGIVSVVTTVWNAIVAFITPIVTAIVDFIVGYVTGLWTFWSGVWTQVSSFFTGIWNGLLAFLVPIIASVVMAVQGPVQALSGWWNGVWAGISAFFAGIWNGMVGAVSSAIGQIGGFVGGIFDTVMSAIGDAGQWLVDAGADVVRGFWEGISGMGGWLLEQVGGFFDGVIGWAKDTLGIQSPSRVFRAEVGQMVGEGMALGITDSSPIVQRAMVALTAVPPRASAPAADQGTRTADGAREVAGGGPLVQMDIHAEGADPVEIGTVASYKIADLITRKGQ</sequence>
<feature type="transmembrane region" description="Helical" evidence="1">
    <location>
        <begin position="666"/>
        <end position="688"/>
    </location>
</feature>
<dbReference type="EMBL" id="CP058316">
    <property type="protein sequence ID" value="QLD10889.1"/>
    <property type="molecule type" value="Genomic_DNA"/>
</dbReference>
<accession>A0A7D5F7G7</accession>
<reference evidence="3 4" key="1">
    <citation type="submission" date="2020-06" db="EMBL/GenBank/DDBJ databases">
        <authorList>
            <person name="Jo H."/>
        </authorList>
    </citation>
    <scope>NUCLEOTIDE SEQUENCE [LARGE SCALE GENOMIC DNA]</scope>
    <source>
        <strain evidence="3 4">I46</strain>
    </source>
</reference>
<evidence type="ECO:0000313" key="4">
    <source>
        <dbReference type="Proteomes" id="UP000509638"/>
    </source>
</evidence>
<feature type="transmembrane region" description="Helical" evidence="1">
    <location>
        <begin position="694"/>
        <end position="721"/>
    </location>
</feature>
<proteinExistence type="predicted"/>
<feature type="transmembrane region" description="Helical" evidence="1">
    <location>
        <begin position="455"/>
        <end position="479"/>
    </location>
</feature>
<gene>
    <name evidence="3" type="ORF">HW566_03275</name>
</gene>
<keyword evidence="1" id="KW-1133">Transmembrane helix</keyword>
<evidence type="ECO:0000256" key="1">
    <source>
        <dbReference type="SAM" id="Phobius"/>
    </source>
</evidence>
<keyword evidence="1" id="KW-0812">Transmembrane</keyword>
<name>A0A7D5F7G7_9MICO</name>
<feature type="transmembrane region" description="Helical" evidence="1">
    <location>
        <begin position="733"/>
        <end position="755"/>
    </location>
</feature>
<evidence type="ECO:0000259" key="2">
    <source>
        <dbReference type="Pfam" id="PF20155"/>
    </source>
</evidence>
<feature type="domain" description="Tape measure protein N-terminal" evidence="2">
    <location>
        <begin position="71"/>
        <end position="244"/>
    </location>
</feature>
<dbReference type="Proteomes" id="UP000509638">
    <property type="component" value="Chromosome"/>
</dbReference>
<feature type="transmembrane region" description="Helical" evidence="1">
    <location>
        <begin position="607"/>
        <end position="627"/>
    </location>
</feature>
<feature type="transmembrane region" description="Helical" evidence="1">
    <location>
        <begin position="767"/>
        <end position="787"/>
    </location>
</feature>
<protein>
    <recommendedName>
        <fullName evidence="2">Tape measure protein N-terminal domain-containing protein</fullName>
    </recommendedName>
</protein>
<dbReference type="AlphaFoldDB" id="A0A7D5F7G7"/>
<dbReference type="Pfam" id="PF20155">
    <property type="entry name" value="TMP_3"/>
    <property type="match status" value="1"/>
</dbReference>
<evidence type="ECO:0000313" key="3">
    <source>
        <dbReference type="EMBL" id="QLD10889.1"/>
    </source>
</evidence>
<dbReference type="RefSeq" id="WP_178010377.1">
    <property type="nucleotide sequence ID" value="NZ_CP058316.1"/>
</dbReference>
<feature type="transmembrane region" description="Helical" evidence="1">
    <location>
        <begin position="429"/>
        <end position="449"/>
    </location>
</feature>
<feature type="transmembrane region" description="Helical" evidence="1">
    <location>
        <begin position="566"/>
        <end position="587"/>
    </location>
</feature>
<organism evidence="3 4">
    <name type="scientific">Microbacterium oleivorans</name>
    <dbReference type="NCBI Taxonomy" id="273677"/>
    <lineage>
        <taxon>Bacteria</taxon>
        <taxon>Bacillati</taxon>
        <taxon>Actinomycetota</taxon>
        <taxon>Actinomycetes</taxon>
        <taxon>Micrococcales</taxon>
        <taxon>Microbacteriaceae</taxon>
        <taxon>Microbacterium</taxon>
    </lineage>
</organism>
<keyword evidence="1" id="KW-0472">Membrane</keyword>